<sequence>MPAPRKFSREQLRTAALTLVDTHGLAALTMRSLAAALGTGAMTIYNYVDGREGLEGLLVEAVLADALPATGPGTEAGDWQAEVRRLAEANWRAIRAHPDVIPLILTRRITDEATLVHGEALLRALARSGRRGVELLYAFRTVTGFVTGFAQAELAGPLSIAPDEDVRSITDRARALPADRFPYLIEIAGAAAESSPSDEFRAGLDLLLAGLEQLPTGPGAGRPGPGAASGFGTP</sequence>
<keyword evidence="2 4" id="KW-0238">DNA-binding</keyword>
<dbReference type="PROSITE" id="PS50977">
    <property type="entry name" value="HTH_TETR_2"/>
    <property type="match status" value="1"/>
</dbReference>
<dbReference type="SUPFAM" id="SSF46689">
    <property type="entry name" value="Homeodomain-like"/>
    <property type="match status" value="1"/>
</dbReference>
<evidence type="ECO:0000256" key="5">
    <source>
        <dbReference type="SAM" id="MobiDB-lite"/>
    </source>
</evidence>
<dbReference type="EMBL" id="MWQN01000001">
    <property type="protein sequence ID" value="OPC79876.1"/>
    <property type="molecule type" value="Genomic_DNA"/>
</dbReference>
<dbReference type="PANTHER" id="PTHR30055:SF151">
    <property type="entry name" value="TRANSCRIPTIONAL REGULATORY PROTEIN"/>
    <property type="match status" value="1"/>
</dbReference>
<evidence type="ECO:0000256" key="2">
    <source>
        <dbReference type="ARBA" id="ARBA00023125"/>
    </source>
</evidence>
<keyword evidence="3" id="KW-0804">Transcription</keyword>
<dbReference type="InterPro" id="IPR009057">
    <property type="entry name" value="Homeodomain-like_sf"/>
</dbReference>
<dbReference type="InterPro" id="IPR001647">
    <property type="entry name" value="HTH_TetR"/>
</dbReference>
<evidence type="ECO:0000313" key="8">
    <source>
        <dbReference type="Proteomes" id="UP000190037"/>
    </source>
</evidence>
<evidence type="ECO:0000256" key="3">
    <source>
        <dbReference type="ARBA" id="ARBA00023163"/>
    </source>
</evidence>
<protein>
    <submittedName>
        <fullName evidence="7">TetR family transcriptional regulator</fullName>
    </submittedName>
</protein>
<evidence type="ECO:0000313" key="7">
    <source>
        <dbReference type="EMBL" id="OPC79876.1"/>
    </source>
</evidence>
<dbReference type="InterPro" id="IPR050109">
    <property type="entry name" value="HTH-type_TetR-like_transc_reg"/>
</dbReference>
<dbReference type="STRING" id="159449.B4N89_01995"/>
<dbReference type="OrthoDB" id="329481at2"/>
<accession>A0A1T3NSV9</accession>
<gene>
    <name evidence="7" type="ORF">B4N89_01995</name>
</gene>
<keyword evidence="1" id="KW-0805">Transcription regulation</keyword>
<dbReference type="GO" id="GO:0000976">
    <property type="term" value="F:transcription cis-regulatory region binding"/>
    <property type="evidence" value="ECO:0007669"/>
    <property type="project" value="TreeGrafter"/>
</dbReference>
<dbReference type="PANTHER" id="PTHR30055">
    <property type="entry name" value="HTH-TYPE TRANSCRIPTIONAL REGULATOR RUTR"/>
    <property type="match status" value="1"/>
</dbReference>
<organism evidence="7 8">
    <name type="scientific">Embleya scabrispora</name>
    <dbReference type="NCBI Taxonomy" id="159449"/>
    <lineage>
        <taxon>Bacteria</taxon>
        <taxon>Bacillati</taxon>
        <taxon>Actinomycetota</taxon>
        <taxon>Actinomycetes</taxon>
        <taxon>Kitasatosporales</taxon>
        <taxon>Streptomycetaceae</taxon>
        <taxon>Embleya</taxon>
    </lineage>
</organism>
<dbReference type="Gene3D" id="1.10.357.10">
    <property type="entry name" value="Tetracycline Repressor, domain 2"/>
    <property type="match status" value="1"/>
</dbReference>
<dbReference type="SUPFAM" id="SSF48498">
    <property type="entry name" value="Tetracyclin repressor-like, C-terminal domain"/>
    <property type="match status" value="1"/>
</dbReference>
<dbReference type="InterPro" id="IPR004111">
    <property type="entry name" value="Repressor_TetR_C"/>
</dbReference>
<dbReference type="Proteomes" id="UP000190037">
    <property type="component" value="Unassembled WGS sequence"/>
</dbReference>
<dbReference type="GO" id="GO:0045892">
    <property type="term" value="P:negative regulation of DNA-templated transcription"/>
    <property type="evidence" value="ECO:0007669"/>
    <property type="project" value="InterPro"/>
</dbReference>
<keyword evidence="8" id="KW-1185">Reference proteome</keyword>
<feature type="region of interest" description="Disordered" evidence="5">
    <location>
        <begin position="215"/>
        <end position="234"/>
    </location>
</feature>
<dbReference type="GO" id="GO:0003700">
    <property type="term" value="F:DNA-binding transcription factor activity"/>
    <property type="evidence" value="ECO:0007669"/>
    <property type="project" value="TreeGrafter"/>
</dbReference>
<comment type="caution">
    <text evidence="7">The sequence shown here is derived from an EMBL/GenBank/DDBJ whole genome shotgun (WGS) entry which is preliminary data.</text>
</comment>
<evidence type="ECO:0000256" key="4">
    <source>
        <dbReference type="PROSITE-ProRule" id="PRU00335"/>
    </source>
</evidence>
<dbReference type="AlphaFoldDB" id="A0A1T3NSV9"/>
<dbReference type="Pfam" id="PF02909">
    <property type="entry name" value="TetR_C_1"/>
    <property type="match status" value="1"/>
</dbReference>
<dbReference type="Gene3D" id="1.10.10.60">
    <property type="entry name" value="Homeodomain-like"/>
    <property type="match status" value="1"/>
</dbReference>
<feature type="domain" description="HTH tetR-type" evidence="6">
    <location>
        <begin position="6"/>
        <end position="66"/>
    </location>
</feature>
<reference evidence="7 8" key="1">
    <citation type="submission" date="2017-03" db="EMBL/GenBank/DDBJ databases">
        <title>Draft genome sequence of Streptomyces scabrisporus NF3, endophyte isolated from Amphipterygium adstringens.</title>
        <authorList>
            <person name="Vazquez M."/>
            <person name="Ceapa C.D."/>
            <person name="Rodriguez Luna D."/>
            <person name="Sanchez Esquivel S."/>
        </authorList>
    </citation>
    <scope>NUCLEOTIDE SEQUENCE [LARGE SCALE GENOMIC DNA]</scope>
    <source>
        <strain evidence="7 8">NF3</strain>
    </source>
</reference>
<feature type="DNA-binding region" description="H-T-H motif" evidence="4">
    <location>
        <begin position="29"/>
        <end position="48"/>
    </location>
</feature>
<proteinExistence type="predicted"/>
<dbReference type="InterPro" id="IPR036271">
    <property type="entry name" value="Tet_transcr_reg_TetR-rel_C_sf"/>
</dbReference>
<name>A0A1T3NSV9_9ACTN</name>
<evidence type="ECO:0000256" key="1">
    <source>
        <dbReference type="ARBA" id="ARBA00023015"/>
    </source>
</evidence>
<feature type="compositionally biased region" description="Gly residues" evidence="5">
    <location>
        <begin position="218"/>
        <end position="234"/>
    </location>
</feature>
<dbReference type="RefSeq" id="WP_078974144.1">
    <property type="nucleotide sequence ID" value="NZ_MWQN01000001.1"/>
</dbReference>
<evidence type="ECO:0000259" key="6">
    <source>
        <dbReference type="PROSITE" id="PS50977"/>
    </source>
</evidence>